<dbReference type="NCBIfam" id="TIGR03317">
    <property type="entry name" value="ygfZ_signature"/>
    <property type="match status" value="1"/>
</dbReference>
<keyword evidence="2" id="KW-0809">Transit peptide</keyword>
<evidence type="ECO:0000313" key="9">
    <source>
        <dbReference type="Proteomes" id="UP000799424"/>
    </source>
</evidence>
<dbReference type="InterPro" id="IPR027266">
    <property type="entry name" value="TrmE/GcvT-like"/>
</dbReference>
<reference evidence="8" key="1">
    <citation type="journal article" date="2020" name="Stud. Mycol.">
        <title>101 Dothideomycetes genomes: a test case for predicting lifestyles and emergence of pathogens.</title>
        <authorList>
            <person name="Haridas S."/>
            <person name="Albert R."/>
            <person name="Binder M."/>
            <person name="Bloem J."/>
            <person name="Labutti K."/>
            <person name="Salamov A."/>
            <person name="Andreopoulos B."/>
            <person name="Baker S."/>
            <person name="Barry K."/>
            <person name="Bills G."/>
            <person name="Bluhm B."/>
            <person name="Cannon C."/>
            <person name="Castanera R."/>
            <person name="Culley D."/>
            <person name="Daum C."/>
            <person name="Ezra D."/>
            <person name="Gonzalez J."/>
            <person name="Henrissat B."/>
            <person name="Kuo A."/>
            <person name="Liang C."/>
            <person name="Lipzen A."/>
            <person name="Lutzoni F."/>
            <person name="Magnuson J."/>
            <person name="Mondo S."/>
            <person name="Nolan M."/>
            <person name="Ohm R."/>
            <person name="Pangilinan J."/>
            <person name="Park H.-J."/>
            <person name="Ramirez L."/>
            <person name="Alfaro M."/>
            <person name="Sun H."/>
            <person name="Tritt A."/>
            <person name="Yoshinaga Y."/>
            <person name="Zwiers L.-H."/>
            <person name="Turgeon B."/>
            <person name="Goodwin S."/>
            <person name="Spatafora J."/>
            <person name="Crous P."/>
            <person name="Grigoriev I."/>
        </authorList>
    </citation>
    <scope>NUCLEOTIDE SEQUENCE</scope>
    <source>
        <strain evidence="8">CBS 113818</strain>
    </source>
</reference>
<organism evidence="8 9">
    <name type="scientific">Ophiobolus disseminans</name>
    <dbReference type="NCBI Taxonomy" id="1469910"/>
    <lineage>
        <taxon>Eukaryota</taxon>
        <taxon>Fungi</taxon>
        <taxon>Dikarya</taxon>
        <taxon>Ascomycota</taxon>
        <taxon>Pezizomycotina</taxon>
        <taxon>Dothideomycetes</taxon>
        <taxon>Pleosporomycetidae</taxon>
        <taxon>Pleosporales</taxon>
        <taxon>Pleosporineae</taxon>
        <taxon>Phaeosphaeriaceae</taxon>
        <taxon>Ophiobolus</taxon>
    </lineage>
</organism>
<evidence type="ECO:0000256" key="4">
    <source>
        <dbReference type="ARBA" id="ARBA00093447"/>
    </source>
</evidence>
<dbReference type="GO" id="GO:0016740">
    <property type="term" value="F:transferase activity"/>
    <property type="evidence" value="ECO:0007669"/>
    <property type="project" value="UniProtKB-KW"/>
</dbReference>
<feature type="domain" description="CAF17 C-terminal" evidence="7">
    <location>
        <begin position="314"/>
        <end position="406"/>
    </location>
</feature>
<evidence type="ECO:0000256" key="5">
    <source>
        <dbReference type="ARBA" id="ARBA00093637"/>
    </source>
</evidence>
<evidence type="ECO:0000313" key="8">
    <source>
        <dbReference type="EMBL" id="KAF2825765.1"/>
    </source>
</evidence>
<evidence type="ECO:0000256" key="3">
    <source>
        <dbReference type="ARBA" id="ARBA00023128"/>
    </source>
</evidence>
<keyword evidence="8" id="KW-0808">Transferase</keyword>
<comment type="similarity">
    <text evidence="4">Belongs to the GcvT family. CAF17/IBA57 subfamily.</text>
</comment>
<evidence type="ECO:0000256" key="6">
    <source>
        <dbReference type="SAM" id="MobiDB-lite"/>
    </source>
</evidence>
<name>A0A6A6ZZL3_9PLEO</name>
<protein>
    <recommendedName>
        <fullName evidence="5">Iron-sulfur cluster assembly factor IBA57 homolog, mitochondrial</fullName>
    </recommendedName>
</protein>
<gene>
    <name evidence="8" type="ORF">CC86DRAFT_351742</name>
</gene>
<accession>A0A6A6ZZL3</accession>
<dbReference type="GO" id="GO:0016226">
    <property type="term" value="P:iron-sulfur cluster assembly"/>
    <property type="evidence" value="ECO:0007669"/>
    <property type="project" value="TreeGrafter"/>
</dbReference>
<dbReference type="EMBL" id="MU006227">
    <property type="protein sequence ID" value="KAF2825765.1"/>
    <property type="molecule type" value="Genomic_DNA"/>
</dbReference>
<feature type="region of interest" description="Disordered" evidence="6">
    <location>
        <begin position="44"/>
        <end position="83"/>
    </location>
</feature>
<dbReference type="PANTHER" id="PTHR22602:SF0">
    <property type="entry name" value="TRANSFERASE CAF17, MITOCHONDRIAL-RELATED"/>
    <property type="match status" value="1"/>
</dbReference>
<dbReference type="AlphaFoldDB" id="A0A6A6ZZL3"/>
<evidence type="ECO:0000256" key="1">
    <source>
        <dbReference type="ARBA" id="ARBA00004305"/>
    </source>
</evidence>
<evidence type="ECO:0000256" key="2">
    <source>
        <dbReference type="ARBA" id="ARBA00022946"/>
    </source>
</evidence>
<dbReference type="OrthoDB" id="191995at2759"/>
<dbReference type="Gene3D" id="3.30.1360.120">
    <property type="entry name" value="Probable tRNA modification gtpase trme, domain 1"/>
    <property type="match status" value="2"/>
</dbReference>
<keyword evidence="3" id="KW-0496">Mitochondrion</keyword>
<dbReference type="SUPFAM" id="SSF103025">
    <property type="entry name" value="Folate-binding domain"/>
    <property type="match status" value="1"/>
</dbReference>
<keyword evidence="9" id="KW-1185">Reference proteome</keyword>
<proteinExistence type="inferred from homology"/>
<dbReference type="InterPro" id="IPR045179">
    <property type="entry name" value="YgfZ/GcvT"/>
</dbReference>
<dbReference type="Pfam" id="PF25455">
    <property type="entry name" value="Beta-barrel_CAF17_C"/>
    <property type="match status" value="1"/>
</dbReference>
<dbReference type="InterPro" id="IPR017703">
    <property type="entry name" value="YgfZ/GCV_T_CS"/>
</dbReference>
<comment type="subcellular location">
    <subcellularLocation>
        <location evidence="1">Mitochondrion matrix</location>
    </subcellularLocation>
</comment>
<dbReference type="GO" id="GO:0005759">
    <property type="term" value="C:mitochondrial matrix"/>
    <property type="evidence" value="ECO:0007669"/>
    <property type="project" value="UniProtKB-SubCell"/>
</dbReference>
<dbReference type="Proteomes" id="UP000799424">
    <property type="component" value="Unassembled WGS sequence"/>
</dbReference>
<sequence>MACRTLVVPLRASAYTCDSCLNSVRPFGKAHAFATRAIAAASFRDVESTPRRTQQPHGRGREPRAVRADGNGFKGRPASSRPYSTEIATPQAVISGIATLPHRRLISLSGAEAAKFLQGLITNNVDSTRLSPFYSAFLDARGRVLWDVFIWVWPELVAEQGQWECYIEVDADEAESLKKHLKKHKLRSKIAIKDVPTDGSEGIRVWTAWGGAHENVQEWSEIAGFEDPRAPGLYRYLANADRETIAVGVQPVDAQYYHIQRYLHGIPEGPNEIPRETALPMESNVDLSGGIDFKKGCYVGQELTIRTKHTGVVRKRVLPVRFHANTTSRTSMAQTTDDDDDAAAQAFDPSFSPVPQPGLDIKALDEAGTIKKGRAGGKIIAAIGNVGLASCRLENMTSMRVSAEGGTYKPGTEFCVDVDGQIVKVDPVLHNWFVRRKEVLWDKEERRKNMSAKEQDDGELD</sequence>
<dbReference type="InterPro" id="IPR057460">
    <property type="entry name" value="CAF17_C"/>
</dbReference>
<evidence type="ECO:0000259" key="7">
    <source>
        <dbReference type="Pfam" id="PF25455"/>
    </source>
</evidence>
<dbReference type="PANTHER" id="PTHR22602">
    <property type="entry name" value="TRANSFERASE CAF17, MITOCHONDRIAL-RELATED"/>
    <property type="match status" value="1"/>
</dbReference>